<evidence type="ECO:0000313" key="2">
    <source>
        <dbReference type="Proteomes" id="UP001054837"/>
    </source>
</evidence>
<keyword evidence="2" id="KW-1185">Reference proteome</keyword>
<reference evidence="1 2" key="1">
    <citation type="submission" date="2021-06" db="EMBL/GenBank/DDBJ databases">
        <title>Caerostris darwini draft genome.</title>
        <authorList>
            <person name="Kono N."/>
            <person name="Arakawa K."/>
        </authorList>
    </citation>
    <scope>NUCLEOTIDE SEQUENCE [LARGE SCALE GENOMIC DNA]</scope>
</reference>
<sequence>MSWYPRVATRTVLAPSADVSCLERNSFAPLLLPIAAQAFVWLHPVARSLVLIGGKGLGNLGALLEILISEVLIG</sequence>
<dbReference type="Proteomes" id="UP001054837">
    <property type="component" value="Unassembled WGS sequence"/>
</dbReference>
<proteinExistence type="predicted"/>
<accession>A0AAV4MP44</accession>
<comment type="caution">
    <text evidence="1">The sequence shown here is derived from an EMBL/GenBank/DDBJ whole genome shotgun (WGS) entry which is preliminary data.</text>
</comment>
<dbReference type="AlphaFoldDB" id="A0AAV4MP44"/>
<protein>
    <submittedName>
        <fullName evidence="1">Uncharacterized protein</fullName>
    </submittedName>
</protein>
<name>A0AAV4MP44_9ARAC</name>
<organism evidence="1 2">
    <name type="scientific">Caerostris darwini</name>
    <dbReference type="NCBI Taxonomy" id="1538125"/>
    <lineage>
        <taxon>Eukaryota</taxon>
        <taxon>Metazoa</taxon>
        <taxon>Ecdysozoa</taxon>
        <taxon>Arthropoda</taxon>
        <taxon>Chelicerata</taxon>
        <taxon>Arachnida</taxon>
        <taxon>Araneae</taxon>
        <taxon>Araneomorphae</taxon>
        <taxon>Entelegynae</taxon>
        <taxon>Araneoidea</taxon>
        <taxon>Araneidae</taxon>
        <taxon>Caerostris</taxon>
    </lineage>
</organism>
<gene>
    <name evidence="1" type="ORF">CDAR_216041</name>
</gene>
<evidence type="ECO:0000313" key="1">
    <source>
        <dbReference type="EMBL" id="GIX74154.1"/>
    </source>
</evidence>
<dbReference type="EMBL" id="BPLQ01000707">
    <property type="protein sequence ID" value="GIX74154.1"/>
    <property type="molecule type" value="Genomic_DNA"/>
</dbReference>